<reference evidence="2 3" key="1">
    <citation type="submission" date="2017-09" db="EMBL/GenBank/DDBJ databases">
        <title>Depth-based differentiation of microbial function through sediment-hosted aquifers and enrichment of novel symbionts in the deep terrestrial subsurface.</title>
        <authorList>
            <person name="Probst A.J."/>
            <person name="Ladd B."/>
            <person name="Jarett J.K."/>
            <person name="Geller-Mcgrath D.E."/>
            <person name="Sieber C.M."/>
            <person name="Emerson J.B."/>
            <person name="Anantharaman K."/>
            <person name="Thomas B.C."/>
            <person name="Malmstrom R."/>
            <person name="Stieglmeier M."/>
            <person name="Klingl A."/>
            <person name="Woyke T."/>
            <person name="Ryan C.M."/>
            <person name="Banfield J.F."/>
        </authorList>
    </citation>
    <scope>NUCLEOTIDE SEQUENCE [LARGE SCALE GENOMIC DNA]</scope>
    <source>
        <strain evidence="2">CG22_combo_CG10-13_8_21_14_all_47_15</strain>
    </source>
</reference>
<dbReference type="AlphaFoldDB" id="A0A2H0CU59"/>
<evidence type="ECO:0000313" key="2">
    <source>
        <dbReference type="EMBL" id="PIP73463.1"/>
    </source>
</evidence>
<proteinExistence type="predicted"/>
<evidence type="ECO:0000313" key="3">
    <source>
        <dbReference type="Proteomes" id="UP000230638"/>
    </source>
</evidence>
<comment type="caution">
    <text evidence="2">The sequence shown here is derived from an EMBL/GenBank/DDBJ whole genome shotgun (WGS) entry which is preliminary data.</text>
</comment>
<organism evidence="2 3">
    <name type="scientific">Candidatus Lloydbacteria bacterium CG22_combo_CG10-13_8_21_14_all_47_15</name>
    <dbReference type="NCBI Taxonomy" id="1974635"/>
    <lineage>
        <taxon>Bacteria</taxon>
        <taxon>Candidatus Lloydiibacteriota</taxon>
    </lineage>
</organism>
<dbReference type="Proteomes" id="UP000230638">
    <property type="component" value="Unassembled WGS sequence"/>
</dbReference>
<sequence>MTVAPPAPFHRKQRKGAGYHGVLGNAPVLLKSSLAGTMKETNKNTCAGILPRTLLIFLVFLN</sequence>
<feature type="region of interest" description="Disordered" evidence="1">
    <location>
        <begin position="1"/>
        <end position="20"/>
    </location>
</feature>
<name>A0A2H0CU59_9BACT</name>
<gene>
    <name evidence="2" type="ORF">COW88_01915</name>
</gene>
<dbReference type="EMBL" id="PCTL01000020">
    <property type="protein sequence ID" value="PIP73463.1"/>
    <property type="molecule type" value="Genomic_DNA"/>
</dbReference>
<evidence type="ECO:0000256" key="1">
    <source>
        <dbReference type="SAM" id="MobiDB-lite"/>
    </source>
</evidence>
<accession>A0A2H0CU59</accession>
<protein>
    <submittedName>
        <fullName evidence="2">Uncharacterized protein</fullName>
    </submittedName>
</protein>